<keyword evidence="1 12" id="KW-0639">Primosome</keyword>
<evidence type="ECO:0000256" key="11">
    <source>
        <dbReference type="ARBA" id="ARBA00048988"/>
    </source>
</evidence>
<dbReference type="AlphaFoldDB" id="I0IH68"/>
<dbReference type="GO" id="GO:1990077">
    <property type="term" value="C:primosome complex"/>
    <property type="evidence" value="ECO:0007669"/>
    <property type="project" value="UniProtKB-UniRule"/>
</dbReference>
<dbReference type="RefSeq" id="WP_014437819.1">
    <property type="nucleotide sequence ID" value="NC_017080.1"/>
</dbReference>
<dbReference type="PANTHER" id="PTHR30580:SF0">
    <property type="entry name" value="PRIMOSOMAL PROTEIN N"/>
    <property type="match status" value="1"/>
</dbReference>
<evidence type="ECO:0000256" key="9">
    <source>
        <dbReference type="ARBA" id="ARBA00023125"/>
    </source>
</evidence>
<feature type="domain" description="Helicase ATP-binding" evidence="14">
    <location>
        <begin position="246"/>
        <end position="425"/>
    </location>
</feature>
<evidence type="ECO:0000313" key="16">
    <source>
        <dbReference type="EMBL" id="BAM04606.1"/>
    </source>
</evidence>
<dbReference type="GO" id="GO:0006270">
    <property type="term" value="P:DNA replication initiation"/>
    <property type="evidence" value="ECO:0007669"/>
    <property type="project" value="TreeGrafter"/>
</dbReference>
<evidence type="ECO:0000256" key="3">
    <source>
        <dbReference type="ARBA" id="ARBA00022723"/>
    </source>
</evidence>
<proteinExistence type="inferred from homology"/>
<dbReference type="InterPro" id="IPR027417">
    <property type="entry name" value="P-loop_NTPase"/>
</dbReference>
<dbReference type="GO" id="GO:0006310">
    <property type="term" value="P:DNA recombination"/>
    <property type="evidence" value="ECO:0007669"/>
    <property type="project" value="InterPro"/>
</dbReference>
<dbReference type="PROSITE" id="PS51194">
    <property type="entry name" value="HELICASE_CTER"/>
    <property type="match status" value="1"/>
</dbReference>
<comment type="function">
    <text evidence="12">Initiates the restart of stalled replication forks, which reloads the replicative helicase on sites other than the origin of replication. Recognizes and binds to abandoned replication forks and remodels them to uncover a helicase loading site. Promotes assembly of the primosome at these replication forks.</text>
</comment>
<keyword evidence="17" id="KW-1185">Reference proteome</keyword>
<dbReference type="Proteomes" id="UP000007881">
    <property type="component" value="Chromosome"/>
</dbReference>
<feature type="binding site" evidence="12">
    <location>
        <position position="563"/>
    </location>
    <ligand>
        <name>Zn(2+)</name>
        <dbReference type="ChEBI" id="CHEBI:29105"/>
        <label>1</label>
    </ligand>
</feature>
<dbReference type="InterPro" id="IPR041222">
    <property type="entry name" value="PriA_3primeBD"/>
</dbReference>
<feature type="region of interest" description="Disordered" evidence="13">
    <location>
        <begin position="140"/>
        <end position="167"/>
    </location>
</feature>
<sequence length="828" mass="87471">MPAGLFGEDATPPAPRLDAAFYVQVAVERGVDAEPRGFTYAVPEGVPSLGDLGVGDRVTVPLGRGDKPVQGFVVAVSDDPPAGVEAAKIKPVRGRLGLAVKLPADLVGLAGWMSRYYACPIGMTLATMLPASVKHGTGVSVRRSYRAAEGKRGSGEAEKRGSQQKTTKLQRAILESAGAGWVERKELLERAGAKTAGPLQKLLEAGRLEERSEEVVTGNLDAVAPPEADAAQRLEPAQRDAVNAIVSRFGSFHVDLLHGVTGSGKTEVYLQAIAKLRELEPQACVLVLVPEIALTPQTVGRFAARFGGSSGPGAAGVAVLHSGLTPGQRHAHWRRVSEGTSRIVIGARSAVFAPLPRLDLVIVDEEHDTGYKQDQLPRYHGRDVAIKRAAMAAGGRGCPVVLGSATPALESYARALPGKRRSEEAKKSGSQAGWSLLSLPDRVAGAKLPRVEVVDLARERRERKGVHLLSRRLEAAIAETLDGGGQVVLLLNRRGYANYIACPDAGCGWLLTCDHCDALGVYHRHDHVPAGRTERVSASGFRLPKGNVRCHHCGAERRLPTHCPDSGHKLSVFGMGTQRTEEELIRKFPGLLSGGGSAAGAASVTRMDADAMRSAADYQRALAGFVSGETEVLLGTQMIAKGLDVANVRLVGVVSADTALNLPDFRAAERTFQLIAQVAGRAGRGRDPGTVIVQTLVPEDATIASATRHDYAGFAERELGIREEAGLPPFTRMARVVCRDLNRRKAEAAIGAVHAELVAADAALGTGVAVTPPAPCAIERVADHFRFDLRMTGADAGAIQKLLAAVRSAGHLTSNAAMAVDVDPVSMY</sequence>
<comment type="similarity">
    <text evidence="12">Belongs to the helicase family. PriA subfamily.</text>
</comment>
<dbReference type="InterPro" id="IPR005259">
    <property type="entry name" value="PriA"/>
</dbReference>
<reference evidence="16 17" key="1">
    <citation type="submission" date="2012-02" db="EMBL/GenBank/DDBJ databases">
        <title>Complete genome sequence of Phycisphaera mikurensis NBRC 102666.</title>
        <authorList>
            <person name="Ankai A."/>
            <person name="Hosoyama A."/>
            <person name="Terui Y."/>
            <person name="Sekine M."/>
            <person name="Fukai R."/>
            <person name="Kato Y."/>
            <person name="Nakamura S."/>
            <person name="Yamada-Narita S."/>
            <person name="Kawakoshi A."/>
            <person name="Fukunaga Y."/>
            <person name="Yamazaki S."/>
            <person name="Fujita N."/>
        </authorList>
    </citation>
    <scope>NUCLEOTIDE SEQUENCE [LARGE SCALE GENOMIC DNA]</scope>
    <source>
        <strain evidence="17">NBRC 102666 / KCTC 22515 / FYK2301M01</strain>
    </source>
</reference>
<keyword evidence="7 12" id="KW-0862">Zinc</keyword>
<evidence type="ECO:0000259" key="14">
    <source>
        <dbReference type="PROSITE" id="PS51192"/>
    </source>
</evidence>
<dbReference type="EC" id="5.6.2.4" evidence="12"/>
<feature type="binding site" evidence="12">
    <location>
        <position position="513"/>
    </location>
    <ligand>
        <name>Zn(2+)</name>
        <dbReference type="ChEBI" id="CHEBI:29105"/>
        <label>2</label>
    </ligand>
</feature>
<dbReference type="InterPro" id="IPR042115">
    <property type="entry name" value="PriA_3primeBD_sf"/>
</dbReference>
<gene>
    <name evidence="12 16" type="primary">priA</name>
    <name evidence="16" type="ordered locus">PSMK_24470</name>
</gene>
<keyword evidence="8 12" id="KW-0067">ATP-binding</keyword>
<dbReference type="OrthoDB" id="9759544at2"/>
<dbReference type="InterPro" id="IPR041236">
    <property type="entry name" value="PriA_C"/>
</dbReference>
<keyword evidence="10 12" id="KW-0413">Isomerase</keyword>
<evidence type="ECO:0000259" key="15">
    <source>
        <dbReference type="PROSITE" id="PS51194"/>
    </source>
</evidence>
<feature type="compositionally biased region" description="Basic and acidic residues" evidence="13">
    <location>
        <begin position="146"/>
        <end position="161"/>
    </location>
</feature>
<dbReference type="PATRIC" id="fig|1142394.8.peg.2528"/>
<accession>I0IH68</accession>
<dbReference type="GO" id="GO:0003677">
    <property type="term" value="F:DNA binding"/>
    <property type="evidence" value="ECO:0007669"/>
    <property type="project" value="UniProtKB-UniRule"/>
</dbReference>
<protein>
    <recommendedName>
        <fullName evidence="12">Replication restart protein PriA</fullName>
    </recommendedName>
    <alternativeName>
        <fullName evidence="12">ATP-dependent DNA helicase PriA</fullName>
        <ecNumber evidence="12">5.6.2.4</ecNumber>
    </alternativeName>
    <alternativeName>
        <fullName evidence="12">DNA 3'-5' helicase PriA</fullName>
    </alternativeName>
</protein>
<feature type="binding site" evidence="12">
    <location>
        <position position="553"/>
    </location>
    <ligand>
        <name>Zn(2+)</name>
        <dbReference type="ChEBI" id="CHEBI:29105"/>
        <label>2</label>
    </ligand>
</feature>
<dbReference type="HOGENOM" id="CLU_013353_3_1_0"/>
<dbReference type="Pfam" id="PF17764">
    <property type="entry name" value="PriA_3primeBD"/>
    <property type="match status" value="1"/>
</dbReference>
<evidence type="ECO:0000256" key="2">
    <source>
        <dbReference type="ARBA" id="ARBA00022705"/>
    </source>
</evidence>
<evidence type="ECO:0000256" key="8">
    <source>
        <dbReference type="ARBA" id="ARBA00022840"/>
    </source>
</evidence>
<dbReference type="GO" id="GO:0006302">
    <property type="term" value="P:double-strand break repair"/>
    <property type="evidence" value="ECO:0007669"/>
    <property type="project" value="InterPro"/>
</dbReference>
<dbReference type="SMART" id="SM00487">
    <property type="entry name" value="DEXDc"/>
    <property type="match status" value="1"/>
</dbReference>
<dbReference type="Pfam" id="PF00271">
    <property type="entry name" value="Helicase_C"/>
    <property type="match status" value="1"/>
</dbReference>
<comment type="cofactor">
    <cofactor evidence="12">
        <name>Zn(2+)</name>
        <dbReference type="ChEBI" id="CHEBI:29105"/>
    </cofactor>
    <text evidence="12">Binds 2 zinc ions per subunit.</text>
</comment>
<dbReference type="InterPro" id="IPR014001">
    <property type="entry name" value="Helicase_ATP-bd"/>
</dbReference>
<comment type="catalytic activity">
    <reaction evidence="11 12">
        <text>ATP + H2O = ADP + phosphate + H(+)</text>
        <dbReference type="Rhea" id="RHEA:13065"/>
        <dbReference type="ChEBI" id="CHEBI:15377"/>
        <dbReference type="ChEBI" id="CHEBI:15378"/>
        <dbReference type="ChEBI" id="CHEBI:30616"/>
        <dbReference type="ChEBI" id="CHEBI:43474"/>
        <dbReference type="ChEBI" id="CHEBI:456216"/>
        <dbReference type="EC" id="5.6.2.4"/>
    </reaction>
</comment>
<dbReference type="InterPro" id="IPR001650">
    <property type="entry name" value="Helicase_C-like"/>
</dbReference>
<evidence type="ECO:0000256" key="10">
    <source>
        <dbReference type="ARBA" id="ARBA00023235"/>
    </source>
</evidence>
<evidence type="ECO:0000256" key="7">
    <source>
        <dbReference type="ARBA" id="ARBA00022833"/>
    </source>
</evidence>
<dbReference type="eggNOG" id="COG1198">
    <property type="taxonomic scope" value="Bacteria"/>
</dbReference>
<dbReference type="SMART" id="SM00490">
    <property type="entry name" value="HELICc"/>
    <property type="match status" value="1"/>
</dbReference>
<feature type="binding site" evidence="12">
    <location>
        <position position="550"/>
    </location>
    <ligand>
        <name>Zn(2+)</name>
        <dbReference type="ChEBI" id="CHEBI:29105"/>
        <label>2</label>
    </ligand>
</feature>
<dbReference type="PROSITE" id="PS51192">
    <property type="entry name" value="HELICASE_ATP_BIND_1"/>
    <property type="match status" value="1"/>
</dbReference>
<comment type="caution">
    <text evidence="12">Lacks conserved residue(s) required for the propagation of feature annotation.</text>
</comment>
<dbReference type="PANTHER" id="PTHR30580">
    <property type="entry name" value="PRIMOSOMAL PROTEIN N"/>
    <property type="match status" value="1"/>
</dbReference>
<comment type="catalytic activity">
    <reaction evidence="12">
        <text>Couples ATP hydrolysis with the unwinding of duplex DNA by translocating in the 3'-5' direction.</text>
        <dbReference type="EC" id="5.6.2.4"/>
    </reaction>
</comment>
<dbReference type="FunFam" id="3.40.50.300:FF:000489">
    <property type="entry name" value="Primosome assembly protein PriA"/>
    <property type="match status" value="1"/>
</dbReference>
<comment type="subunit">
    <text evidence="12">Component of the replication restart primosome.</text>
</comment>
<dbReference type="STRING" id="1142394.PSMK_24470"/>
<keyword evidence="5 12" id="KW-0378">Hydrolase</keyword>
<feature type="binding site" evidence="12">
    <location>
        <position position="516"/>
    </location>
    <ligand>
        <name>Zn(2+)</name>
        <dbReference type="ChEBI" id="CHEBI:29105"/>
        <label>2</label>
    </ligand>
</feature>
<name>I0IH68_PHYMF</name>
<feature type="binding site" evidence="12">
    <location>
        <position position="507"/>
    </location>
    <ligand>
        <name>Zn(2+)</name>
        <dbReference type="ChEBI" id="CHEBI:29105"/>
        <label>1</label>
    </ligand>
</feature>
<evidence type="ECO:0000313" key="17">
    <source>
        <dbReference type="Proteomes" id="UP000007881"/>
    </source>
</evidence>
<keyword evidence="6 12" id="KW-0347">Helicase</keyword>
<evidence type="ECO:0000256" key="1">
    <source>
        <dbReference type="ARBA" id="ARBA00022515"/>
    </source>
</evidence>
<dbReference type="GO" id="GO:0005524">
    <property type="term" value="F:ATP binding"/>
    <property type="evidence" value="ECO:0007669"/>
    <property type="project" value="UniProtKB-UniRule"/>
</dbReference>
<dbReference type="GO" id="GO:0043138">
    <property type="term" value="F:3'-5' DNA helicase activity"/>
    <property type="evidence" value="ECO:0007669"/>
    <property type="project" value="UniProtKB-EC"/>
</dbReference>
<dbReference type="CDD" id="cd17929">
    <property type="entry name" value="DEXHc_priA"/>
    <property type="match status" value="1"/>
</dbReference>
<keyword evidence="2 12" id="KW-0235">DNA replication</keyword>
<dbReference type="SUPFAM" id="SSF52540">
    <property type="entry name" value="P-loop containing nucleoside triphosphate hydrolases"/>
    <property type="match status" value="1"/>
</dbReference>
<dbReference type="InterPro" id="IPR011545">
    <property type="entry name" value="DEAD/DEAH_box_helicase_dom"/>
</dbReference>
<evidence type="ECO:0000256" key="5">
    <source>
        <dbReference type="ARBA" id="ARBA00022801"/>
    </source>
</evidence>
<evidence type="ECO:0000256" key="4">
    <source>
        <dbReference type="ARBA" id="ARBA00022741"/>
    </source>
</evidence>
<dbReference type="NCBIfam" id="TIGR00595">
    <property type="entry name" value="priA"/>
    <property type="match status" value="1"/>
</dbReference>
<dbReference type="GO" id="GO:0008270">
    <property type="term" value="F:zinc ion binding"/>
    <property type="evidence" value="ECO:0007669"/>
    <property type="project" value="UniProtKB-UniRule"/>
</dbReference>
<keyword evidence="4 12" id="KW-0547">Nucleotide-binding</keyword>
<evidence type="ECO:0000256" key="13">
    <source>
        <dbReference type="SAM" id="MobiDB-lite"/>
    </source>
</evidence>
<keyword evidence="9 12" id="KW-0238">DNA-binding</keyword>
<evidence type="ECO:0000256" key="6">
    <source>
        <dbReference type="ARBA" id="ARBA00022806"/>
    </source>
</evidence>
<dbReference type="Pfam" id="PF18074">
    <property type="entry name" value="PriA_C"/>
    <property type="match status" value="1"/>
</dbReference>
<dbReference type="KEGG" id="phm:PSMK_24470"/>
<dbReference type="Pfam" id="PF00270">
    <property type="entry name" value="DEAD"/>
    <property type="match status" value="1"/>
</dbReference>
<dbReference type="Gene3D" id="3.40.50.300">
    <property type="entry name" value="P-loop containing nucleotide triphosphate hydrolases"/>
    <property type="match status" value="2"/>
</dbReference>
<feature type="binding site" evidence="12">
    <location>
        <position position="502"/>
    </location>
    <ligand>
        <name>Zn(2+)</name>
        <dbReference type="ChEBI" id="CHEBI:29105"/>
        <label>1</label>
    </ligand>
</feature>
<dbReference type="HAMAP" id="MF_00983">
    <property type="entry name" value="PriA"/>
    <property type="match status" value="1"/>
</dbReference>
<evidence type="ECO:0000256" key="12">
    <source>
        <dbReference type="HAMAP-Rule" id="MF_00983"/>
    </source>
</evidence>
<dbReference type="GO" id="GO:0006269">
    <property type="term" value="P:DNA replication, synthesis of primer"/>
    <property type="evidence" value="ECO:0007669"/>
    <property type="project" value="UniProtKB-KW"/>
</dbReference>
<dbReference type="GO" id="GO:0016887">
    <property type="term" value="F:ATP hydrolysis activity"/>
    <property type="evidence" value="ECO:0007669"/>
    <property type="project" value="RHEA"/>
</dbReference>
<dbReference type="EMBL" id="AP012338">
    <property type="protein sequence ID" value="BAM04606.1"/>
    <property type="molecule type" value="Genomic_DNA"/>
</dbReference>
<dbReference type="Gene3D" id="3.40.1440.60">
    <property type="entry name" value="PriA, 3(prime) DNA-binding domain"/>
    <property type="match status" value="1"/>
</dbReference>
<organism evidence="16 17">
    <name type="scientific">Phycisphaera mikurensis (strain NBRC 102666 / KCTC 22515 / FYK2301M01)</name>
    <dbReference type="NCBI Taxonomy" id="1142394"/>
    <lineage>
        <taxon>Bacteria</taxon>
        <taxon>Pseudomonadati</taxon>
        <taxon>Planctomycetota</taxon>
        <taxon>Phycisphaerae</taxon>
        <taxon>Phycisphaerales</taxon>
        <taxon>Phycisphaeraceae</taxon>
        <taxon>Phycisphaera</taxon>
    </lineage>
</organism>
<feature type="domain" description="Helicase C-terminal" evidence="15">
    <location>
        <begin position="555"/>
        <end position="725"/>
    </location>
</feature>
<keyword evidence="3 12" id="KW-0479">Metal-binding</keyword>